<dbReference type="EMBL" id="DXDU01000009">
    <property type="protein sequence ID" value="HIY25652.1"/>
    <property type="molecule type" value="Genomic_DNA"/>
</dbReference>
<protein>
    <recommendedName>
        <fullName evidence="3">Stage 0 sporulation protein A homolog</fullName>
    </recommendedName>
</protein>
<gene>
    <name evidence="1" type="ORF">H9838_00580</name>
</gene>
<evidence type="ECO:0000313" key="1">
    <source>
        <dbReference type="EMBL" id="HIY25652.1"/>
    </source>
</evidence>
<evidence type="ECO:0008006" key="3">
    <source>
        <dbReference type="Google" id="ProtNLM"/>
    </source>
</evidence>
<reference evidence="1" key="1">
    <citation type="journal article" date="2021" name="PeerJ">
        <title>Extensive microbial diversity within the chicken gut microbiome revealed by metagenomics and culture.</title>
        <authorList>
            <person name="Gilroy R."/>
            <person name="Ravi A."/>
            <person name="Getino M."/>
            <person name="Pursley I."/>
            <person name="Horton D.L."/>
            <person name="Alikhan N.F."/>
            <person name="Baker D."/>
            <person name="Gharbi K."/>
            <person name="Hall N."/>
            <person name="Watson M."/>
            <person name="Adriaenssens E.M."/>
            <person name="Foster-Nyarko E."/>
            <person name="Jarju S."/>
            <person name="Secka A."/>
            <person name="Antonio M."/>
            <person name="Oren A."/>
            <person name="Chaudhuri R.R."/>
            <person name="La Ragione R."/>
            <person name="Hildebrand F."/>
            <person name="Pallen M.J."/>
        </authorList>
    </citation>
    <scope>NUCLEOTIDE SEQUENCE</scope>
    <source>
        <strain evidence="1">1282</strain>
    </source>
</reference>
<sequence length="108" mass="11974">MEPYRLALCEDDPRERDNLTNLCRAFLDAQGIPGTLEVFPNTVELEEAPGRYDLLLLDIQMWPWSGPSTGKKIDLLAPGWGGQVVFCAGQRPAAGRDRAVCTVKVSWV</sequence>
<reference evidence="1" key="2">
    <citation type="submission" date="2021-04" db="EMBL/GenBank/DDBJ databases">
        <authorList>
            <person name="Gilroy R."/>
        </authorList>
    </citation>
    <scope>NUCLEOTIDE SEQUENCE</scope>
    <source>
        <strain evidence="1">1282</strain>
    </source>
</reference>
<organism evidence="1 2">
    <name type="scientific">Candidatus Acutalibacter pullistercoris</name>
    <dbReference type="NCBI Taxonomy" id="2838418"/>
    <lineage>
        <taxon>Bacteria</taxon>
        <taxon>Bacillati</taxon>
        <taxon>Bacillota</taxon>
        <taxon>Clostridia</taxon>
        <taxon>Eubacteriales</taxon>
        <taxon>Acutalibacteraceae</taxon>
        <taxon>Acutalibacter</taxon>
    </lineage>
</organism>
<proteinExistence type="predicted"/>
<name>A0A9D1YB06_9FIRM</name>
<evidence type="ECO:0000313" key="2">
    <source>
        <dbReference type="Proteomes" id="UP000823915"/>
    </source>
</evidence>
<dbReference type="Proteomes" id="UP000823915">
    <property type="component" value="Unassembled WGS sequence"/>
</dbReference>
<comment type="caution">
    <text evidence="1">The sequence shown here is derived from an EMBL/GenBank/DDBJ whole genome shotgun (WGS) entry which is preliminary data.</text>
</comment>
<accession>A0A9D1YB06</accession>
<dbReference type="AlphaFoldDB" id="A0A9D1YB06"/>